<organism evidence="2 3">
    <name type="scientific">Desulfosporosinus lacus DSM 15449</name>
    <dbReference type="NCBI Taxonomy" id="1121420"/>
    <lineage>
        <taxon>Bacteria</taxon>
        <taxon>Bacillati</taxon>
        <taxon>Bacillota</taxon>
        <taxon>Clostridia</taxon>
        <taxon>Eubacteriales</taxon>
        <taxon>Desulfitobacteriaceae</taxon>
        <taxon>Desulfosporosinus</taxon>
    </lineage>
</organism>
<accession>A0A1M5ZC89</accession>
<keyword evidence="1" id="KW-0812">Transmembrane</keyword>
<keyword evidence="1" id="KW-1133">Transmembrane helix</keyword>
<feature type="transmembrane region" description="Helical" evidence="1">
    <location>
        <begin position="123"/>
        <end position="144"/>
    </location>
</feature>
<proteinExistence type="predicted"/>
<name>A0A1M5ZC89_9FIRM</name>
<protein>
    <submittedName>
        <fullName evidence="2">Uncharacterized protein</fullName>
    </submittedName>
</protein>
<evidence type="ECO:0000313" key="3">
    <source>
        <dbReference type="Proteomes" id="UP000183954"/>
    </source>
</evidence>
<dbReference type="NCBIfam" id="NF041644">
    <property type="entry name" value="CBO0543_fam"/>
    <property type="match status" value="1"/>
</dbReference>
<feature type="transmembrane region" description="Helical" evidence="1">
    <location>
        <begin position="150"/>
        <end position="170"/>
    </location>
</feature>
<dbReference type="Proteomes" id="UP000183954">
    <property type="component" value="Unassembled WGS sequence"/>
</dbReference>
<dbReference type="STRING" id="1121420.SAMN02746098_03147"/>
<feature type="transmembrane region" description="Helical" evidence="1">
    <location>
        <begin position="32"/>
        <end position="49"/>
    </location>
</feature>
<reference evidence="3" key="1">
    <citation type="submission" date="2016-11" db="EMBL/GenBank/DDBJ databases">
        <authorList>
            <person name="Varghese N."/>
            <person name="Submissions S."/>
        </authorList>
    </citation>
    <scope>NUCLEOTIDE SEQUENCE [LARGE SCALE GENOMIC DNA]</scope>
    <source>
        <strain evidence="3">DSM 15449</strain>
    </source>
</reference>
<sequence>MQSYDALRTSAIELHFKLIDLWYYDFLSNRRWWVNLGILIIPWIVWIYLRKKESTDRLLYGGIVAIGITSTLDGIGVEYGLWNYHYNVDPLIPPFLPFDLSLFPVAIMLSLQYKPKFNPIIKAIIFSLIISFIIQPIAVKLLIFNPKLFNTFYFVPIHIIVYLIIYYVTYKRSNFESLTK</sequence>
<keyword evidence="3" id="KW-1185">Reference proteome</keyword>
<dbReference type="InterPro" id="IPR048147">
    <property type="entry name" value="CBO0543-like"/>
</dbReference>
<keyword evidence="1" id="KW-0472">Membrane</keyword>
<gene>
    <name evidence="2" type="ORF">SAMN02746098_03147</name>
</gene>
<feature type="transmembrane region" description="Helical" evidence="1">
    <location>
        <begin position="91"/>
        <end position="111"/>
    </location>
</feature>
<feature type="transmembrane region" description="Helical" evidence="1">
    <location>
        <begin position="58"/>
        <end position="79"/>
    </location>
</feature>
<dbReference type="AlphaFoldDB" id="A0A1M5ZC89"/>
<evidence type="ECO:0000313" key="2">
    <source>
        <dbReference type="EMBL" id="SHI21828.1"/>
    </source>
</evidence>
<dbReference type="EMBL" id="FQXJ01000011">
    <property type="protein sequence ID" value="SHI21828.1"/>
    <property type="molecule type" value="Genomic_DNA"/>
</dbReference>
<evidence type="ECO:0000256" key="1">
    <source>
        <dbReference type="SAM" id="Phobius"/>
    </source>
</evidence>
<dbReference type="RefSeq" id="WP_073030738.1">
    <property type="nucleotide sequence ID" value="NZ_FQXJ01000011.1"/>
</dbReference>